<dbReference type="Gene3D" id="3.40.50.300">
    <property type="entry name" value="P-loop containing nucleotide triphosphate hydrolases"/>
    <property type="match status" value="1"/>
</dbReference>
<evidence type="ECO:0000259" key="4">
    <source>
        <dbReference type="PROSITE" id="PS50052"/>
    </source>
</evidence>
<dbReference type="RefSeq" id="WP_192768526.1">
    <property type="nucleotide sequence ID" value="NZ_JADBEB010000001.1"/>
</dbReference>
<dbReference type="SUPFAM" id="SSF52540">
    <property type="entry name" value="P-loop containing nucleoside triphosphate hydrolases"/>
    <property type="match status" value="1"/>
</dbReference>
<gene>
    <name evidence="5" type="ORF">H4W31_004613</name>
</gene>
<name>A0A927M8P7_9ACTN</name>
<dbReference type="PANTHER" id="PTHR23117">
    <property type="entry name" value="GUANYLATE KINASE-RELATED"/>
    <property type="match status" value="1"/>
</dbReference>
<dbReference type="InterPro" id="IPR008144">
    <property type="entry name" value="Guanylate_kin-like_dom"/>
</dbReference>
<dbReference type="Proteomes" id="UP000649753">
    <property type="component" value="Unassembled WGS sequence"/>
</dbReference>
<reference evidence="5" key="1">
    <citation type="submission" date="2020-10" db="EMBL/GenBank/DDBJ databases">
        <title>Sequencing the genomes of 1000 actinobacteria strains.</title>
        <authorList>
            <person name="Klenk H.-P."/>
        </authorList>
    </citation>
    <scope>NUCLEOTIDE SEQUENCE</scope>
    <source>
        <strain evidence="5">DSM 46832</strain>
    </source>
</reference>
<dbReference type="Pfam" id="PF00625">
    <property type="entry name" value="Guanylate_kin"/>
    <property type="match status" value="1"/>
</dbReference>
<evidence type="ECO:0000256" key="3">
    <source>
        <dbReference type="ARBA" id="ARBA00022777"/>
    </source>
</evidence>
<dbReference type="Gene3D" id="3.30.63.10">
    <property type="entry name" value="Guanylate Kinase phosphate binding domain"/>
    <property type="match status" value="1"/>
</dbReference>
<dbReference type="CDD" id="cd00071">
    <property type="entry name" value="GMPK"/>
    <property type="match status" value="1"/>
</dbReference>
<evidence type="ECO:0000256" key="1">
    <source>
        <dbReference type="ARBA" id="ARBA00005790"/>
    </source>
</evidence>
<keyword evidence="2 5" id="KW-0808">Transferase</keyword>
<dbReference type="InterPro" id="IPR020590">
    <property type="entry name" value="Guanylate_kinase_CS"/>
</dbReference>
<keyword evidence="6" id="KW-1185">Reference proteome</keyword>
<protein>
    <submittedName>
        <fullName evidence="5">Guanylate kinase</fullName>
        <ecNumber evidence="5">2.7.4.8</ecNumber>
    </submittedName>
</protein>
<comment type="similarity">
    <text evidence="1">Belongs to the guanylate kinase family.</text>
</comment>
<dbReference type="InterPro" id="IPR027417">
    <property type="entry name" value="P-loop_NTPase"/>
</dbReference>
<accession>A0A927M8P7</accession>
<sequence>MGTHDDVRTAARLTVLAGPSGAGKDSVTELVRARSPRLWRSVPVTTRPARKYEIDGVHYRFVDRGEFARLLDDGQLLEWSEIGVHRYGTPCEPLRSRLSAGLPVLLTIDLRGARQVRTAMPGARLVYLAPPGTDVQGVGREFDATVVNDVVGRAADELVGLLGSSFLTPT</sequence>
<dbReference type="AlphaFoldDB" id="A0A927M8P7"/>
<dbReference type="PROSITE" id="PS00856">
    <property type="entry name" value="GUANYLATE_KINASE_1"/>
    <property type="match status" value="1"/>
</dbReference>
<feature type="domain" description="Guanylate kinase-like" evidence="4">
    <location>
        <begin position="11"/>
        <end position="131"/>
    </location>
</feature>
<dbReference type="PROSITE" id="PS50052">
    <property type="entry name" value="GUANYLATE_KINASE_2"/>
    <property type="match status" value="1"/>
</dbReference>
<comment type="caution">
    <text evidence="5">The sequence shown here is derived from an EMBL/GenBank/DDBJ whole genome shotgun (WGS) entry which is preliminary data.</text>
</comment>
<dbReference type="EC" id="2.7.4.8" evidence="5"/>
<dbReference type="PANTHER" id="PTHR23117:SF13">
    <property type="entry name" value="GUANYLATE KINASE"/>
    <property type="match status" value="1"/>
</dbReference>
<evidence type="ECO:0000256" key="2">
    <source>
        <dbReference type="ARBA" id="ARBA00022679"/>
    </source>
</evidence>
<dbReference type="GO" id="GO:0004385">
    <property type="term" value="F:GMP kinase activity"/>
    <property type="evidence" value="ECO:0007669"/>
    <property type="project" value="UniProtKB-EC"/>
</dbReference>
<keyword evidence="3 5" id="KW-0418">Kinase</keyword>
<dbReference type="GO" id="GO:0005829">
    <property type="term" value="C:cytosol"/>
    <property type="evidence" value="ECO:0007669"/>
    <property type="project" value="TreeGrafter"/>
</dbReference>
<proteinExistence type="inferred from homology"/>
<evidence type="ECO:0000313" key="5">
    <source>
        <dbReference type="EMBL" id="MBE1488975.1"/>
    </source>
</evidence>
<evidence type="ECO:0000313" key="6">
    <source>
        <dbReference type="Proteomes" id="UP000649753"/>
    </source>
</evidence>
<dbReference type="EMBL" id="JADBEB010000001">
    <property type="protein sequence ID" value="MBE1488975.1"/>
    <property type="molecule type" value="Genomic_DNA"/>
</dbReference>
<dbReference type="SMART" id="SM00072">
    <property type="entry name" value="GuKc"/>
    <property type="match status" value="1"/>
</dbReference>
<dbReference type="InterPro" id="IPR008145">
    <property type="entry name" value="GK/Ca_channel_bsu"/>
</dbReference>
<organism evidence="5 6">
    <name type="scientific">Plantactinospora soyae</name>
    <dbReference type="NCBI Taxonomy" id="1544732"/>
    <lineage>
        <taxon>Bacteria</taxon>
        <taxon>Bacillati</taxon>
        <taxon>Actinomycetota</taxon>
        <taxon>Actinomycetes</taxon>
        <taxon>Micromonosporales</taxon>
        <taxon>Micromonosporaceae</taxon>
        <taxon>Plantactinospora</taxon>
    </lineage>
</organism>